<accession>A0ACA9KP14</accession>
<dbReference type="EMBL" id="CAJVPU010001630">
    <property type="protein sequence ID" value="CAG8485044.1"/>
    <property type="molecule type" value="Genomic_DNA"/>
</dbReference>
<dbReference type="Proteomes" id="UP000789702">
    <property type="component" value="Unassembled WGS sequence"/>
</dbReference>
<comment type="caution">
    <text evidence="1">The sequence shown here is derived from an EMBL/GenBank/DDBJ whole genome shotgun (WGS) entry which is preliminary data.</text>
</comment>
<reference evidence="1" key="1">
    <citation type="submission" date="2021-06" db="EMBL/GenBank/DDBJ databases">
        <authorList>
            <person name="Kallberg Y."/>
            <person name="Tangrot J."/>
            <person name="Rosling A."/>
        </authorList>
    </citation>
    <scope>NUCLEOTIDE SEQUENCE</scope>
    <source>
        <strain evidence="1">IL203A</strain>
    </source>
</reference>
<protein>
    <submittedName>
        <fullName evidence="1">1288_t:CDS:1</fullName>
    </submittedName>
</protein>
<sequence length="146" mass="16515">MKISIFGIVLTLFVVFVFVIDASKLRKREIKGSPCLIKVVSPGNGNIYHHGHTHKAIWKPYLFETTVRVIIIASSNSTGTHIKVFDESTTFGATGIQFTVGENWPSDDYEYVLYAFNVDVVETFGESETEQSLAIELQHCRFYLTF</sequence>
<keyword evidence="2" id="KW-1185">Reference proteome</keyword>
<gene>
    <name evidence="1" type="ORF">DHETER_LOCUS2301</name>
</gene>
<organism evidence="1 2">
    <name type="scientific">Dentiscutata heterogama</name>
    <dbReference type="NCBI Taxonomy" id="1316150"/>
    <lineage>
        <taxon>Eukaryota</taxon>
        <taxon>Fungi</taxon>
        <taxon>Fungi incertae sedis</taxon>
        <taxon>Mucoromycota</taxon>
        <taxon>Glomeromycotina</taxon>
        <taxon>Glomeromycetes</taxon>
        <taxon>Diversisporales</taxon>
        <taxon>Gigasporaceae</taxon>
        <taxon>Dentiscutata</taxon>
    </lineage>
</organism>
<evidence type="ECO:0000313" key="1">
    <source>
        <dbReference type="EMBL" id="CAG8485044.1"/>
    </source>
</evidence>
<proteinExistence type="predicted"/>
<name>A0ACA9KP14_9GLOM</name>
<evidence type="ECO:0000313" key="2">
    <source>
        <dbReference type="Proteomes" id="UP000789702"/>
    </source>
</evidence>